<proteinExistence type="predicted"/>
<dbReference type="Pfam" id="PF21956">
    <property type="entry name" value="DUF6922"/>
    <property type="match status" value="1"/>
</dbReference>
<dbReference type="EMBL" id="QXIY01000040">
    <property type="protein sequence ID" value="RIE16027.1"/>
    <property type="molecule type" value="Genomic_DNA"/>
</dbReference>
<dbReference type="InterPro" id="IPR053830">
    <property type="entry name" value="DUF6922"/>
</dbReference>
<evidence type="ECO:0000313" key="3">
    <source>
        <dbReference type="Proteomes" id="UP000266113"/>
    </source>
</evidence>
<name>A0A398DVV2_9BACT</name>
<organism evidence="2 3">
    <name type="scientific">Candidatus Cryosericum septentrionale</name>
    <dbReference type="NCBI Taxonomy" id="2290913"/>
    <lineage>
        <taxon>Bacteria</taxon>
        <taxon>Pseudomonadati</taxon>
        <taxon>Caldisericota/Cryosericota group</taxon>
        <taxon>Candidatus Cryosericota</taxon>
        <taxon>Candidatus Cryosericia</taxon>
        <taxon>Candidatus Cryosericales</taxon>
        <taxon>Candidatus Cryosericaceae</taxon>
        <taxon>Candidatus Cryosericum</taxon>
    </lineage>
</organism>
<evidence type="ECO:0000313" key="2">
    <source>
        <dbReference type="EMBL" id="RIE16027.1"/>
    </source>
</evidence>
<sequence>MSVLIRTIGNRQYAYLVRRSGGRTVQTYLGPMARVEVAAKVAALKEEGSIPSQFHRFFWDTDPAAIDLHQHATYVIARILETGSLQAVWWLQLQYPTSVILEVLASSKQLSARSRHFWSAWFEVSRIP</sequence>
<dbReference type="Proteomes" id="UP000266113">
    <property type="component" value="Unassembled WGS sequence"/>
</dbReference>
<evidence type="ECO:0000259" key="1">
    <source>
        <dbReference type="Pfam" id="PF21956"/>
    </source>
</evidence>
<gene>
    <name evidence="2" type="ORF">SMC1_08930</name>
</gene>
<dbReference type="OrthoDB" id="1364214at2"/>
<keyword evidence="3" id="KW-1185">Reference proteome</keyword>
<accession>A0A398DVV2</accession>
<comment type="caution">
    <text evidence="2">The sequence shown here is derived from an EMBL/GenBank/DDBJ whole genome shotgun (WGS) entry which is preliminary data.</text>
</comment>
<reference evidence="2 3" key="1">
    <citation type="submission" date="2018-09" db="EMBL/GenBank/DDBJ databases">
        <title>Discovery and Ecogenomic Context for Candidatus Cryosericales, a Global Caldiserica Order Active in Thawing Permafrost.</title>
        <authorList>
            <person name="Martinez M.A."/>
            <person name="Woodcroft B.J."/>
            <person name="Ignacio Espinoza J.C."/>
            <person name="Zayed A."/>
            <person name="Singleton C.M."/>
            <person name="Boyd J."/>
            <person name="Li Y.-F."/>
            <person name="Purvine S."/>
            <person name="Maughan H."/>
            <person name="Hodgkins S.B."/>
            <person name="Anderson D."/>
            <person name="Sederholm M."/>
            <person name="Temperton B."/>
            <person name="Saleska S.R."/>
            <person name="Tyson G.W."/>
            <person name="Rich V.I."/>
        </authorList>
    </citation>
    <scope>NUCLEOTIDE SEQUENCE [LARGE SCALE GENOMIC DNA]</scope>
    <source>
        <strain evidence="2 3">SMC1</strain>
    </source>
</reference>
<protein>
    <recommendedName>
        <fullName evidence="1">DUF6922 domain-containing protein</fullName>
    </recommendedName>
</protein>
<dbReference type="RefSeq" id="WP_119086428.1">
    <property type="nucleotide sequence ID" value="NZ_QXIY01000040.1"/>
</dbReference>
<dbReference type="AlphaFoldDB" id="A0A398DVV2"/>
<feature type="domain" description="DUF6922" evidence="1">
    <location>
        <begin position="55"/>
        <end position="104"/>
    </location>
</feature>